<organism evidence="2 3">
    <name type="scientific">Portunus trituberculatus</name>
    <name type="common">Swimming crab</name>
    <name type="synonym">Neptunus trituberculatus</name>
    <dbReference type="NCBI Taxonomy" id="210409"/>
    <lineage>
        <taxon>Eukaryota</taxon>
        <taxon>Metazoa</taxon>
        <taxon>Ecdysozoa</taxon>
        <taxon>Arthropoda</taxon>
        <taxon>Crustacea</taxon>
        <taxon>Multicrustacea</taxon>
        <taxon>Malacostraca</taxon>
        <taxon>Eumalacostraca</taxon>
        <taxon>Eucarida</taxon>
        <taxon>Decapoda</taxon>
        <taxon>Pleocyemata</taxon>
        <taxon>Brachyura</taxon>
        <taxon>Eubrachyura</taxon>
        <taxon>Portunoidea</taxon>
        <taxon>Portunidae</taxon>
        <taxon>Portuninae</taxon>
        <taxon>Portunus</taxon>
    </lineage>
</organism>
<evidence type="ECO:0000313" key="2">
    <source>
        <dbReference type="EMBL" id="MPC60907.1"/>
    </source>
</evidence>
<dbReference type="AlphaFoldDB" id="A0A5B7GUN8"/>
<dbReference type="EMBL" id="VSRR010018024">
    <property type="protein sequence ID" value="MPC60907.1"/>
    <property type="molecule type" value="Genomic_DNA"/>
</dbReference>
<sequence length="229" mass="24956">MGDLNARHKELGSHLTTNANDVHWKAFLDTTDTAVLSGEHAPTHVQGGRLDYVALINMILAERPLRPGDDPPGAVRPGSAQEPLDGATIQDSGLVVHVVTWYTAVKSSFTDAEALYDGILHTIKGFITTPRVLARAHTPCRWTYAADPVILNCQQMLAAYQRRWQLNPADTESQDAMVTMARHLTDLRQQERKKYVLDLLPGQGAQDPVPSGGVAPCQQHPGQVQATGV</sequence>
<dbReference type="OrthoDB" id="6373033at2759"/>
<evidence type="ECO:0000256" key="1">
    <source>
        <dbReference type="SAM" id="MobiDB-lite"/>
    </source>
</evidence>
<name>A0A5B7GUN8_PORTR</name>
<evidence type="ECO:0008006" key="4">
    <source>
        <dbReference type="Google" id="ProtNLM"/>
    </source>
</evidence>
<feature type="compositionally biased region" description="Polar residues" evidence="1">
    <location>
        <begin position="220"/>
        <end position="229"/>
    </location>
</feature>
<keyword evidence="3" id="KW-1185">Reference proteome</keyword>
<protein>
    <recommendedName>
        <fullName evidence="4">Endonuclease/exonuclease/phosphatase domain-containing protein</fullName>
    </recommendedName>
</protein>
<feature type="region of interest" description="Disordered" evidence="1">
    <location>
        <begin position="207"/>
        <end position="229"/>
    </location>
</feature>
<comment type="caution">
    <text evidence="2">The sequence shown here is derived from an EMBL/GenBank/DDBJ whole genome shotgun (WGS) entry which is preliminary data.</text>
</comment>
<feature type="region of interest" description="Disordered" evidence="1">
    <location>
        <begin position="65"/>
        <end position="86"/>
    </location>
</feature>
<dbReference type="Proteomes" id="UP000324222">
    <property type="component" value="Unassembled WGS sequence"/>
</dbReference>
<proteinExistence type="predicted"/>
<reference evidence="2 3" key="1">
    <citation type="submission" date="2019-05" db="EMBL/GenBank/DDBJ databases">
        <title>Another draft genome of Portunus trituberculatus and its Hox gene families provides insights of decapod evolution.</title>
        <authorList>
            <person name="Jeong J.-H."/>
            <person name="Song I."/>
            <person name="Kim S."/>
            <person name="Choi T."/>
            <person name="Kim D."/>
            <person name="Ryu S."/>
            <person name="Kim W."/>
        </authorList>
    </citation>
    <scope>NUCLEOTIDE SEQUENCE [LARGE SCALE GENOMIC DNA]</scope>
    <source>
        <tissue evidence="2">Muscle</tissue>
    </source>
</reference>
<evidence type="ECO:0000313" key="3">
    <source>
        <dbReference type="Proteomes" id="UP000324222"/>
    </source>
</evidence>
<accession>A0A5B7GUN8</accession>
<gene>
    <name evidence="2" type="ORF">E2C01_054967</name>
</gene>